<keyword evidence="6" id="KW-1185">Reference proteome</keyword>
<feature type="non-terminal residue" evidence="5">
    <location>
        <position position="262"/>
    </location>
</feature>
<keyword evidence="2" id="KW-0720">Serine protease</keyword>
<accession>A0ABN8LK97</accession>
<dbReference type="SMART" id="SM00020">
    <property type="entry name" value="Tryp_SPc"/>
    <property type="match status" value="1"/>
</dbReference>
<feature type="domain" description="Peptidase S1" evidence="4">
    <location>
        <begin position="29"/>
        <end position="258"/>
    </location>
</feature>
<dbReference type="InterPro" id="IPR018114">
    <property type="entry name" value="TRYPSIN_HIS"/>
</dbReference>
<name>A0ABN8LK97_9CNID</name>
<organism evidence="5 6">
    <name type="scientific">Porites evermanni</name>
    <dbReference type="NCBI Taxonomy" id="104178"/>
    <lineage>
        <taxon>Eukaryota</taxon>
        <taxon>Metazoa</taxon>
        <taxon>Cnidaria</taxon>
        <taxon>Anthozoa</taxon>
        <taxon>Hexacorallia</taxon>
        <taxon>Scleractinia</taxon>
        <taxon>Fungiina</taxon>
        <taxon>Poritidae</taxon>
        <taxon>Porites</taxon>
    </lineage>
</organism>
<protein>
    <recommendedName>
        <fullName evidence="4">Peptidase S1 domain-containing protein</fullName>
    </recommendedName>
</protein>
<sequence length="262" mass="28242">MEVLLALMVCFATPSLIQGCGSKPFGSRIVGGEEARPNSWPWQLSLRVYGSHICGASLLNQHWALTAAHCVDRSSDPNRYSLVLGAHGRKSDGEVYKVSRVIKHPDFSMRHLRHDVAVLQLARPASLNNTVGTVCLPSHGSRVELGTTCYVTGWGRINPNNNALSPYLKQAEAPLASHIQCRRTNGGFVDESSMVCVGGQGSSVCNGDSGGPLSCMEGGKWVVRGAASWVTSRTCPGSTYSVYARVSSYVNWINSYIQGELN</sequence>
<feature type="signal peptide" evidence="3">
    <location>
        <begin position="1"/>
        <end position="22"/>
    </location>
</feature>
<dbReference type="PANTHER" id="PTHR24252">
    <property type="entry name" value="ACROSIN-RELATED"/>
    <property type="match status" value="1"/>
</dbReference>
<proteinExistence type="predicted"/>
<evidence type="ECO:0000256" key="3">
    <source>
        <dbReference type="SAM" id="SignalP"/>
    </source>
</evidence>
<dbReference type="Pfam" id="PF00089">
    <property type="entry name" value="Trypsin"/>
    <property type="match status" value="1"/>
</dbReference>
<dbReference type="PRINTS" id="PR00722">
    <property type="entry name" value="CHYMOTRYPSIN"/>
</dbReference>
<dbReference type="InterPro" id="IPR009003">
    <property type="entry name" value="Peptidase_S1_PA"/>
</dbReference>
<feature type="chain" id="PRO_5045393342" description="Peptidase S1 domain-containing protein" evidence="3">
    <location>
        <begin position="23"/>
        <end position="262"/>
    </location>
</feature>
<dbReference type="CDD" id="cd00190">
    <property type="entry name" value="Tryp_SPc"/>
    <property type="match status" value="1"/>
</dbReference>
<dbReference type="PROSITE" id="PS00134">
    <property type="entry name" value="TRYPSIN_HIS"/>
    <property type="match status" value="1"/>
</dbReference>
<comment type="caution">
    <text evidence="5">The sequence shown here is derived from an EMBL/GenBank/DDBJ whole genome shotgun (WGS) entry which is preliminary data.</text>
</comment>
<evidence type="ECO:0000259" key="4">
    <source>
        <dbReference type="PROSITE" id="PS50240"/>
    </source>
</evidence>
<dbReference type="InterPro" id="IPR033116">
    <property type="entry name" value="TRYPSIN_SER"/>
</dbReference>
<dbReference type="Proteomes" id="UP001159427">
    <property type="component" value="Unassembled WGS sequence"/>
</dbReference>
<dbReference type="InterPro" id="IPR043504">
    <property type="entry name" value="Peptidase_S1_PA_chymotrypsin"/>
</dbReference>
<dbReference type="PROSITE" id="PS00135">
    <property type="entry name" value="TRYPSIN_SER"/>
    <property type="match status" value="1"/>
</dbReference>
<keyword evidence="3" id="KW-0732">Signal</keyword>
<dbReference type="Gene3D" id="2.40.10.10">
    <property type="entry name" value="Trypsin-like serine proteases"/>
    <property type="match status" value="1"/>
</dbReference>
<evidence type="ECO:0000256" key="2">
    <source>
        <dbReference type="RuleBase" id="RU363034"/>
    </source>
</evidence>
<dbReference type="EMBL" id="CALNXI010000062">
    <property type="protein sequence ID" value="CAH3017446.1"/>
    <property type="molecule type" value="Genomic_DNA"/>
</dbReference>
<evidence type="ECO:0000256" key="1">
    <source>
        <dbReference type="ARBA" id="ARBA00023157"/>
    </source>
</evidence>
<dbReference type="PANTHER" id="PTHR24252:SF7">
    <property type="entry name" value="HYALIN"/>
    <property type="match status" value="1"/>
</dbReference>
<dbReference type="PROSITE" id="PS50240">
    <property type="entry name" value="TRYPSIN_DOM"/>
    <property type="match status" value="1"/>
</dbReference>
<reference evidence="5 6" key="1">
    <citation type="submission" date="2022-05" db="EMBL/GenBank/DDBJ databases">
        <authorList>
            <consortium name="Genoscope - CEA"/>
            <person name="William W."/>
        </authorList>
    </citation>
    <scope>NUCLEOTIDE SEQUENCE [LARGE SCALE GENOMIC DNA]</scope>
</reference>
<evidence type="ECO:0000313" key="5">
    <source>
        <dbReference type="EMBL" id="CAH3017446.1"/>
    </source>
</evidence>
<keyword evidence="2" id="KW-0378">Hydrolase</keyword>
<keyword evidence="1" id="KW-1015">Disulfide bond</keyword>
<evidence type="ECO:0000313" key="6">
    <source>
        <dbReference type="Proteomes" id="UP001159427"/>
    </source>
</evidence>
<keyword evidence="2" id="KW-0645">Protease</keyword>
<dbReference type="InterPro" id="IPR001314">
    <property type="entry name" value="Peptidase_S1A"/>
</dbReference>
<dbReference type="InterPro" id="IPR001254">
    <property type="entry name" value="Trypsin_dom"/>
</dbReference>
<dbReference type="SUPFAM" id="SSF50494">
    <property type="entry name" value="Trypsin-like serine proteases"/>
    <property type="match status" value="1"/>
</dbReference>
<gene>
    <name evidence="5" type="ORF">PEVE_00037604</name>
</gene>